<gene>
    <name evidence="2" type="ORF">PECUL_23A004669</name>
</gene>
<name>A0AAD1TJE2_PELCU</name>
<evidence type="ECO:0000313" key="2">
    <source>
        <dbReference type="EMBL" id="CAH2327616.1"/>
    </source>
</evidence>
<evidence type="ECO:0000256" key="1">
    <source>
        <dbReference type="SAM" id="MobiDB-lite"/>
    </source>
</evidence>
<evidence type="ECO:0000313" key="3">
    <source>
        <dbReference type="Proteomes" id="UP001295444"/>
    </source>
</evidence>
<sequence length="127" mass="14687">MADKFSVQRHKLYRPESALQGLLNNMLQRLEKAFQRFWQRLKARMSTPHTQHQVRKHNVGSRNPTRKCETRSVPATAEAHSDQKNETSMAENQHPYAAAAGHTTSKVSPACTRTQEPTTYTWLWALW</sequence>
<keyword evidence="3" id="KW-1185">Reference proteome</keyword>
<feature type="region of interest" description="Disordered" evidence="1">
    <location>
        <begin position="45"/>
        <end position="112"/>
    </location>
</feature>
<reference evidence="2" key="1">
    <citation type="submission" date="2022-03" db="EMBL/GenBank/DDBJ databases">
        <authorList>
            <person name="Alioto T."/>
            <person name="Alioto T."/>
            <person name="Gomez Garrido J."/>
        </authorList>
    </citation>
    <scope>NUCLEOTIDE SEQUENCE</scope>
</reference>
<protein>
    <submittedName>
        <fullName evidence="2">Uncharacterized protein</fullName>
    </submittedName>
</protein>
<feature type="compositionally biased region" description="Polar residues" evidence="1">
    <location>
        <begin position="102"/>
        <end position="112"/>
    </location>
</feature>
<proteinExistence type="predicted"/>
<organism evidence="2 3">
    <name type="scientific">Pelobates cultripes</name>
    <name type="common">Western spadefoot toad</name>
    <dbReference type="NCBI Taxonomy" id="61616"/>
    <lineage>
        <taxon>Eukaryota</taxon>
        <taxon>Metazoa</taxon>
        <taxon>Chordata</taxon>
        <taxon>Craniata</taxon>
        <taxon>Vertebrata</taxon>
        <taxon>Euteleostomi</taxon>
        <taxon>Amphibia</taxon>
        <taxon>Batrachia</taxon>
        <taxon>Anura</taxon>
        <taxon>Pelobatoidea</taxon>
        <taxon>Pelobatidae</taxon>
        <taxon>Pelobates</taxon>
    </lineage>
</organism>
<dbReference type="EMBL" id="OW240924">
    <property type="protein sequence ID" value="CAH2327616.1"/>
    <property type="molecule type" value="Genomic_DNA"/>
</dbReference>
<dbReference type="Proteomes" id="UP001295444">
    <property type="component" value="Chromosome 13"/>
</dbReference>
<accession>A0AAD1TJE2</accession>
<dbReference type="AlphaFoldDB" id="A0AAD1TJE2"/>